<dbReference type="CDD" id="cd00590">
    <property type="entry name" value="RRM_SF"/>
    <property type="match status" value="2"/>
</dbReference>
<keyword evidence="2" id="KW-0507">mRNA processing</keyword>
<feature type="domain" description="RRM" evidence="8">
    <location>
        <begin position="73"/>
        <end position="151"/>
    </location>
</feature>
<feature type="domain" description="RRM" evidence="8">
    <location>
        <begin position="135"/>
        <end position="232"/>
    </location>
</feature>
<dbReference type="GO" id="GO:0003723">
    <property type="term" value="F:RNA binding"/>
    <property type="evidence" value="ECO:0007669"/>
    <property type="project" value="UniProtKB-UniRule"/>
</dbReference>
<evidence type="ECO:0000313" key="9">
    <source>
        <dbReference type="EMBL" id="KAF9791917.1"/>
    </source>
</evidence>
<protein>
    <recommendedName>
        <fullName evidence="8">RRM domain-containing protein</fullName>
    </recommendedName>
</protein>
<keyword evidence="5" id="KW-0539">Nucleus</keyword>
<dbReference type="SMART" id="SM00360">
    <property type="entry name" value="RRM"/>
    <property type="match status" value="2"/>
</dbReference>
<keyword evidence="4" id="KW-0508">mRNA splicing</keyword>
<comment type="subcellular location">
    <subcellularLocation>
        <location evidence="1">Nucleus</location>
    </subcellularLocation>
</comment>
<dbReference type="GO" id="GO:0006397">
    <property type="term" value="P:mRNA processing"/>
    <property type="evidence" value="ECO:0007669"/>
    <property type="project" value="UniProtKB-KW"/>
</dbReference>
<evidence type="ECO:0000313" key="10">
    <source>
        <dbReference type="Proteomes" id="UP000736335"/>
    </source>
</evidence>
<gene>
    <name evidence="9" type="ORF">BJ322DRAFT_1102450</name>
</gene>
<evidence type="ECO:0000259" key="8">
    <source>
        <dbReference type="PROSITE" id="PS50102"/>
    </source>
</evidence>
<feature type="compositionally biased region" description="Basic residues" evidence="7">
    <location>
        <begin position="250"/>
        <end position="261"/>
    </location>
</feature>
<dbReference type="InterPro" id="IPR000504">
    <property type="entry name" value="RRM_dom"/>
</dbReference>
<feature type="region of interest" description="Disordered" evidence="7">
    <location>
        <begin position="227"/>
        <end position="261"/>
    </location>
</feature>
<reference evidence="9" key="2">
    <citation type="submission" date="2020-11" db="EMBL/GenBank/DDBJ databases">
        <authorList>
            <consortium name="DOE Joint Genome Institute"/>
            <person name="Kuo A."/>
            <person name="Miyauchi S."/>
            <person name="Kiss E."/>
            <person name="Drula E."/>
            <person name="Kohler A."/>
            <person name="Sanchez-Garcia M."/>
            <person name="Andreopoulos B."/>
            <person name="Barry K.W."/>
            <person name="Bonito G."/>
            <person name="Buee M."/>
            <person name="Carver A."/>
            <person name="Chen C."/>
            <person name="Cichocki N."/>
            <person name="Clum A."/>
            <person name="Culley D."/>
            <person name="Crous P.W."/>
            <person name="Fauchery L."/>
            <person name="Girlanda M."/>
            <person name="Hayes R."/>
            <person name="Keri Z."/>
            <person name="Labutti K."/>
            <person name="Lipzen A."/>
            <person name="Lombard V."/>
            <person name="Magnuson J."/>
            <person name="Maillard F."/>
            <person name="Morin E."/>
            <person name="Murat C."/>
            <person name="Nolan M."/>
            <person name="Ohm R."/>
            <person name="Pangilinan J."/>
            <person name="Pereira M."/>
            <person name="Perotto S."/>
            <person name="Peter M."/>
            <person name="Riley R."/>
            <person name="Sitrit Y."/>
            <person name="Stielow B."/>
            <person name="Szollosi G."/>
            <person name="Zifcakova L."/>
            <person name="Stursova M."/>
            <person name="Spatafora J.W."/>
            <person name="Tedersoo L."/>
            <person name="Vaario L.-M."/>
            <person name="Yamada A."/>
            <person name="Yan M."/>
            <person name="Wang P."/>
            <person name="Xu J."/>
            <person name="Bruns T."/>
            <person name="Baldrian P."/>
            <person name="Vilgalys R."/>
            <person name="Henrissat B."/>
            <person name="Grigoriev I.V."/>
            <person name="Hibbett D."/>
            <person name="Nagy L.G."/>
            <person name="Martin F.M."/>
        </authorList>
    </citation>
    <scope>NUCLEOTIDE SEQUENCE</scope>
    <source>
        <strain evidence="9">UH-Tt-Lm1</strain>
    </source>
</reference>
<dbReference type="PANTHER" id="PTHR48028">
    <property type="entry name" value="GLYCINE-RICH RNA-BINDING PROTEIN RZ1A"/>
    <property type="match status" value="1"/>
</dbReference>
<evidence type="ECO:0000256" key="1">
    <source>
        <dbReference type="ARBA" id="ARBA00004123"/>
    </source>
</evidence>
<dbReference type="EMBL" id="WIUZ02000001">
    <property type="protein sequence ID" value="KAF9791917.1"/>
    <property type="molecule type" value="Genomic_DNA"/>
</dbReference>
<organism evidence="9 10">
    <name type="scientific">Thelephora terrestris</name>
    <dbReference type="NCBI Taxonomy" id="56493"/>
    <lineage>
        <taxon>Eukaryota</taxon>
        <taxon>Fungi</taxon>
        <taxon>Dikarya</taxon>
        <taxon>Basidiomycota</taxon>
        <taxon>Agaricomycotina</taxon>
        <taxon>Agaricomycetes</taxon>
        <taxon>Thelephorales</taxon>
        <taxon>Thelephoraceae</taxon>
        <taxon>Thelephora</taxon>
    </lineage>
</organism>
<keyword evidence="10" id="KW-1185">Reference proteome</keyword>
<dbReference type="PROSITE" id="PS50102">
    <property type="entry name" value="RRM"/>
    <property type="match status" value="2"/>
</dbReference>
<proteinExistence type="predicted"/>
<dbReference type="SUPFAM" id="SSF54928">
    <property type="entry name" value="RNA-binding domain, RBD"/>
    <property type="match status" value="2"/>
</dbReference>
<accession>A0A9P6HQC7</accession>
<evidence type="ECO:0000256" key="3">
    <source>
        <dbReference type="ARBA" id="ARBA00022884"/>
    </source>
</evidence>
<dbReference type="AlphaFoldDB" id="A0A9P6HQC7"/>
<evidence type="ECO:0000256" key="2">
    <source>
        <dbReference type="ARBA" id="ARBA00022664"/>
    </source>
</evidence>
<feature type="region of interest" description="Disordered" evidence="7">
    <location>
        <begin position="53"/>
        <end position="74"/>
    </location>
</feature>
<dbReference type="Gene3D" id="3.30.70.330">
    <property type="match status" value="3"/>
</dbReference>
<dbReference type="InterPro" id="IPR012677">
    <property type="entry name" value="Nucleotide-bd_a/b_plait_sf"/>
</dbReference>
<evidence type="ECO:0000256" key="7">
    <source>
        <dbReference type="SAM" id="MobiDB-lite"/>
    </source>
</evidence>
<comment type="caution">
    <text evidence="9">The sequence shown here is derived from an EMBL/GenBank/DDBJ whole genome shotgun (WGS) entry which is preliminary data.</text>
</comment>
<dbReference type="InterPro" id="IPR051106">
    <property type="entry name" value="RNA-bind/splicing_reg"/>
</dbReference>
<evidence type="ECO:0000256" key="4">
    <source>
        <dbReference type="ARBA" id="ARBA00023187"/>
    </source>
</evidence>
<evidence type="ECO:0000256" key="6">
    <source>
        <dbReference type="PROSITE-ProRule" id="PRU00176"/>
    </source>
</evidence>
<reference evidence="9" key="1">
    <citation type="journal article" date="2020" name="Nat. Commun.">
        <title>Large-scale genome sequencing of mycorrhizal fungi provides insights into the early evolution of symbiotic traits.</title>
        <authorList>
            <person name="Miyauchi S."/>
            <person name="Kiss E."/>
            <person name="Kuo A."/>
            <person name="Drula E."/>
            <person name="Kohler A."/>
            <person name="Sanchez-Garcia M."/>
            <person name="Morin E."/>
            <person name="Andreopoulos B."/>
            <person name="Barry K.W."/>
            <person name="Bonito G."/>
            <person name="Buee M."/>
            <person name="Carver A."/>
            <person name="Chen C."/>
            <person name="Cichocki N."/>
            <person name="Clum A."/>
            <person name="Culley D."/>
            <person name="Crous P.W."/>
            <person name="Fauchery L."/>
            <person name="Girlanda M."/>
            <person name="Hayes R.D."/>
            <person name="Keri Z."/>
            <person name="LaButti K."/>
            <person name="Lipzen A."/>
            <person name="Lombard V."/>
            <person name="Magnuson J."/>
            <person name="Maillard F."/>
            <person name="Murat C."/>
            <person name="Nolan M."/>
            <person name="Ohm R.A."/>
            <person name="Pangilinan J."/>
            <person name="Pereira M.F."/>
            <person name="Perotto S."/>
            <person name="Peter M."/>
            <person name="Pfister S."/>
            <person name="Riley R."/>
            <person name="Sitrit Y."/>
            <person name="Stielow J.B."/>
            <person name="Szollosi G."/>
            <person name="Zifcakova L."/>
            <person name="Stursova M."/>
            <person name="Spatafora J.W."/>
            <person name="Tedersoo L."/>
            <person name="Vaario L.M."/>
            <person name="Yamada A."/>
            <person name="Yan M."/>
            <person name="Wang P."/>
            <person name="Xu J."/>
            <person name="Bruns T."/>
            <person name="Baldrian P."/>
            <person name="Vilgalys R."/>
            <person name="Dunand C."/>
            <person name="Henrissat B."/>
            <person name="Grigoriev I.V."/>
            <person name="Hibbett D."/>
            <person name="Nagy L.G."/>
            <person name="Martin F.M."/>
        </authorList>
    </citation>
    <scope>NUCLEOTIDE SEQUENCE</scope>
    <source>
        <strain evidence="9">UH-Tt-Lm1</strain>
    </source>
</reference>
<keyword evidence="3 6" id="KW-0694">RNA-binding</keyword>
<sequence>MDRLALGVNSDGRSLGYAHVKFQSSFSAEKVYKDHEENPVTIDGREIRIDFAAPRGSKVSPQRADRSPRAPSSTLFVGNLSEEVTKEDMLEVLQPLGGVVQIRLARKRDGVKAFAHVDFENIDEAEKVFENHRRDPIYLSGLKLVVDRATPSPPQHSPSPRLYFTGWDGDVASLRSHFRALSSQIVDVFFLRNKNPDSTTTSGFVRFRDLENAQEALARFNSPELNLSYARSETQSKPRPTRREDDNSRFKRRPWRNARDE</sequence>
<dbReference type="Proteomes" id="UP000736335">
    <property type="component" value="Unassembled WGS sequence"/>
</dbReference>
<evidence type="ECO:0000256" key="5">
    <source>
        <dbReference type="ARBA" id="ARBA00023242"/>
    </source>
</evidence>
<dbReference type="PANTHER" id="PTHR48028:SF4">
    <property type="entry name" value="SC35-LIKE SPLICING FACTOR"/>
    <property type="match status" value="1"/>
</dbReference>
<dbReference type="GO" id="GO:0008380">
    <property type="term" value="P:RNA splicing"/>
    <property type="evidence" value="ECO:0007669"/>
    <property type="project" value="UniProtKB-KW"/>
</dbReference>
<dbReference type="Pfam" id="PF00076">
    <property type="entry name" value="RRM_1"/>
    <property type="match status" value="1"/>
</dbReference>
<feature type="compositionally biased region" description="Polar residues" evidence="7">
    <location>
        <begin position="227"/>
        <end position="238"/>
    </location>
</feature>
<dbReference type="GO" id="GO:0005634">
    <property type="term" value="C:nucleus"/>
    <property type="evidence" value="ECO:0007669"/>
    <property type="project" value="UniProtKB-SubCell"/>
</dbReference>
<dbReference type="OrthoDB" id="439808at2759"/>
<name>A0A9P6HQC7_9AGAM</name>
<dbReference type="InterPro" id="IPR035979">
    <property type="entry name" value="RBD_domain_sf"/>
</dbReference>